<reference evidence="2 3" key="1">
    <citation type="submission" date="2019-04" db="EMBL/GenBank/DDBJ databases">
        <authorList>
            <person name="Yang Y."/>
            <person name="Wei D."/>
        </authorList>
    </citation>
    <scope>NUCLEOTIDE SEQUENCE [LARGE SCALE GENOMIC DNA]</scope>
    <source>
        <strain evidence="2 3">L-1-4w-11</strain>
    </source>
</reference>
<proteinExistence type="predicted"/>
<evidence type="ECO:0000256" key="1">
    <source>
        <dbReference type="SAM" id="MobiDB-lite"/>
    </source>
</evidence>
<dbReference type="RefSeq" id="WP_136942536.1">
    <property type="nucleotide sequence ID" value="NZ_SWKR01000002.1"/>
</dbReference>
<protein>
    <submittedName>
        <fullName evidence="2">Uncharacterized protein</fullName>
    </submittedName>
</protein>
<keyword evidence="3" id="KW-1185">Reference proteome</keyword>
<dbReference type="EMBL" id="SWKR01000002">
    <property type="protein sequence ID" value="TKD50593.1"/>
    <property type="molecule type" value="Genomic_DNA"/>
</dbReference>
<evidence type="ECO:0000313" key="3">
    <source>
        <dbReference type="Proteomes" id="UP000309138"/>
    </source>
</evidence>
<name>A0A4U1L324_9SPHN</name>
<accession>A0A4U1L324</accession>
<sequence length="78" mass="8161">MSQRPAADLMAEPGKFAPPPVTTDPATGAAAMSGADALPWAIDTLRLGGDIRARLIRLQDYVRTAVLGETSTPEPLSD</sequence>
<gene>
    <name evidence="2" type="ORF">FBR43_07305</name>
</gene>
<comment type="caution">
    <text evidence="2">The sequence shown here is derived from an EMBL/GenBank/DDBJ whole genome shotgun (WGS) entry which is preliminary data.</text>
</comment>
<evidence type="ECO:0000313" key="2">
    <source>
        <dbReference type="EMBL" id="TKD50593.1"/>
    </source>
</evidence>
<dbReference type="AlphaFoldDB" id="A0A4U1L324"/>
<feature type="region of interest" description="Disordered" evidence="1">
    <location>
        <begin position="1"/>
        <end position="28"/>
    </location>
</feature>
<dbReference type="Proteomes" id="UP000309138">
    <property type="component" value="Unassembled WGS sequence"/>
</dbReference>
<organism evidence="2 3">
    <name type="scientific">Sphingomonas baiyangensis</name>
    <dbReference type="NCBI Taxonomy" id="2572576"/>
    <lineage>
        <taxon>Bacteria</taxon>
        <taxon>Pseudomonadati</taxon>
        <taxon>Pseudomonadota</taxon>
        <taxon>Alphaproteobacteria</taxon>
        <taxon>Sphingomonadales</taxon>
        <taxon>Sphingomonadaceae</taxon>
        <taxon>Sphingomonas</taxon>
    </lineage>
</organism>